<dbReference type="InterPro" id="IPR004099">
    <property type="entry name" value="Pyr_nucl-diS_OxRdtase_dimer"/>
</dbReference>
<evidence type="ECO:0000313" key="14">
    <source>
        <dbReference type="Proteomes" id="UP000183375"/>
    </source>
</evidence>
<dbReference type="EC" id="1.8.1.4" evidence="2 10"/>
<evidence type="ECO:0000259" key="11">
    <source>
        <dbReference type="Pfam" id="PF02852"/>
    </source>
</evidence>
<evidence type="ECO:0000256" key="1">
    <source>
        <dbReference type="ARBA" id="ARBA00007532"/>
    </source>
</evidence>
<dbReference type="InterPro" id="IPR012999">
    <property type="entry name" value="Pyr_OxRdtase_I_AS"/>
</dbReference>
<comment type="catalytic activity">
    <reaction evidence="9 10">
        <text>N(6)-[(R)-dihydrolipoyl]-L-lysyl-[protein] + NAD(+) = N(6)-[(R)-lipoyl]-L-lysyl-[protein] + NADH + H(+)</text>
        <dbReference type="Rhea" id="RHEA:15045"/>
        <dbReference type="Rhea" id="RHEA-COMP:10474"/>
        <dbReference type="Rhea" id="RHEA-COMP:10475"/>
        <dbReference type="ChEBI" id="CHEBI:15378"/>
        <dbReference type="ChEBI" id="CHEBI:57540"/>
        <dbReference type="ChEBI" id="CHEBI:57945"/>
        <dbReference type="ChEBI" id="CHEBI:83099"/>
        <dbReference type="ChEBI" id="CHEBI:83100"/>
        <dbReference type="EC" id="1.8.1.4"/>
    </reaction>
</comment>
<name>A0A1J5TL01_9ARCH</name>
<dbReference type="AlphaFoldDB" id="A0A1J5TL01"/>
<gene>
    <name evidence="13" type="ORF">BEU01_00905</name>
</gene>
<evidence type="ECO:0000256" key="8">
    <source>
        <dbReference type="ARBA" id="ARBA00023284"/>
    </source>
</evidence>
<evidence type="ECO:0000256" key="2">
    <source>
        <dbReference type="ARBA" id="ARBA00012608"/>
    </source>
</evidence>
<dbReference type="InterPro" id="IPR050151">
    <property type="entry name" value="Class-I_Pyr_Nuc-Dis_Oxidored"/>
</dbReference>
<evidence type="ECO:0000256" key="4">
    <source>
        <dbReference type="ARBA" id="ARBA00022827"/>
    </source>
</evidence>
<evidence type="ECO:0000259" key="12">
    <source>
        <dbReference type="Pfam" id="PF07992"/>
    </source>
</evidence>
<dbReference type="PROSITE" id="PS00076">
    <property type="entry name" value="PYRIDINE_REDOX_1"/>
    <property type="match status" value="1"/>
</dbReference>
<protein>
    <recommendedName>
        <fullName evidence="2 10">Dihydrolipoyl dehydrogenase</fullName>
        <ecNumber evidence="2 10">1.8.1.4</ecNumber>
    </recommendedName>
</protein>
<dbReference type="InterPro" id="IPR016156">
    <property type="entry name" value="FAD/NAD-linked_Rdtase_dimer_sf"/>
</dbReference>
<dbReference type="Pfam" id="PF02852">
    <property type="entry name" value="Pyr_redox_dim"/>
    <property type="match status" value="1"/>
</dbReference>
<dbReference type="EMBL" id="MIYX01000018">
    <property type="protein sequence ID" value="OIR20819.1"/>
    <property type="molecule type" value="Genomic_DNA"/>
</dbReference>
<dbReference type="Proteomes" id="UP000183375">
    <property type="component" value="Unassembled WGS sequence"/>
</dbReference>
<evidence type="ECO:0000313" key="13">
    <source>
        <dbReference type="EMBL" id="OIR20819.1"/>
    </source>
</evidence>
<dbReference type="Pfam" id="PF07992">
    <property type="entry name" value="Pyr_redox_2"/>
    <property type="match status" value="1"/>
</dbReference>
<proteinExistence type="inferred from homology"/>
<keyword evidence="3 10" id="KW-0285">Flavoprotein</keyword>
<dbReference type="GO" id="GO:0050660">
    <property type="term" value="F:flavin adenine dinucleotide binding"/>
    <property type="evidence" value="ECO:0007669"/>
    <property type="project" value="InterPro"/>
</dbReference>
<dbReference type="FunFam" id="3.30.390.30:FF:000001">
    <property type="entry name" value="Dihydrolipoyl dehydrogenase"/>
    <property type="match status" value="1"/>
</dbReference>
<dbReference type="InterPro" id="IPR001100">
    <property type="entry name" value="Pyr_nuc-diS_OxRdtase"/>
</dbReference>
<dbReference type="PANTHER" id="PTHR22912:SF160">
    <property type="entry name" value="DIHYDROLIPOYL DEHYDROGENASE"/>
    <property type="match status" value="1"/>
</dbReference>
<organism evidence="13 14">
    <name type="scientific">Marine Group III euryarchaeote CG-Epi4</name>
    <dbReference type="NCBI Taxonomy" id="1888998"/>
    <lineage>
        <taxon>Archaea</taxon>
        <taxon>Methanobacteriati</taxon>
        <taxon>Thermoplasmatota</taxon>
        <taxon>Thermoplasmata</taxon>
        <taxon>Candidatus Thermoprofundales</taxon>
    </lineage>
</organism>
<evidence type="ECO:0000256" key="3">
    <source>
        <dbReference type="ARBA" id="ARBA00022630"/>
    </source>
</evidence>
<dbReference type="GO" id="GO:0004148">
    <property type="term" value="F:dihydrolipoyl dehydrogenase (NADH) activity"/>
    <property type="evidence" value="ECO:0007669"/>
    <property type="project" value="UniProtKB-EC"/>
</dbReference>
<keyword evidence="6 10" id="KW-0520">NAD</keyword>
<evidence type="ECO:0000256" key="10">
    <source>
        <dbReference type="RuleBase" id="RU003692"/>
    </source>
</evidence>
<dbReference type="PRINTS" id="PR00411">
    <property type="entry name" value="PNDRDTASEI"/>
</dbReference>
<dbReference type="InterPro" id="IPR006258">
    <property type="entry name" value="Lipoamide_DH"/>
</dbReference>
<dbReference type="SUPFAM" id="SSF55424">
    <property type="entry name" value="FAD/NAD-linked reductases, dimerisation (C-terminal) domain"/>
    <property type="match status" value="1"/>
</dbReference>
<comment type="miscellaneous">
    <text evidence="10">The active site is a redox-active disulfide bond.</text>
</comment>
<accession>A0A1J5TL01</accession>
<keyword evidence="8 10" id="KW-0676">Redox-active center</keyword>
<evidence type="ECO:0000256" key="5">
    <source>
        <dbReference type="ARBA" id="ARBA00023002"/>
    </source>
</evidence>
<comment type="cofactor">
    <cofactor evidence="10">
        <name>FAD</name>
        <dbReference type="ChEBI" id="CHEBI:57692"/>
    </cofactor>
    <text evidence="10">Binds 1 FAD per subunit.</text>
</comment>
<keyword evidence="4 10" id="KW-0274">FAD</keyword>
<evidence type="ECO:0000256" key="6">
    <source>
        <dbReference type="ARBA" id="ARBA00023027"/>
    </source>
</evidence>
<keyword evidence="7" id="KW-1015">Disulfide bond</keyword>
<dbReference type="SUPFAM" id="SSF51905">
    <property type="entry name" value="FAD/NAD(P)-binding domain"/>
    <property type="match status" value="1"/>
</dbReference>
<comment type="similarity">
    <text evidence="1 10">Belongs to the class-I pyridine nucleotide-disulfide oxidoreductase family.</text>
</comment>
<dbReference type="Gene3D" id="3.50.50.60">
    <property type="entry name" value="FAD/NAD(P)-binding domain"/>
    <property type="match status" value="2"/>
</dbReference>
<dbReference type="Gene3D" id="3.30.390.30">
    <property type="match status" value="1"/>
</dbReference>
<dbReference type="PRINTS" id="PR00368">
    <property type="entry name" value="FADPNR"/>
</dbReference>
<dbReference type="GO" id="GO:0006103">
    <property type="term" value="P:2-oxoglutarate metabolic process"/>
    <property type="evidence" value="ECO:0007669"/>
    <property type="project" value="TreeGrafter"/>
</dbReference>
<keyword evidence="5 10" id="KW-0560">Oxidoreductase</keyword>
<dbReference type="InterPro" id="IPR036188">
    <property type="entry name" value="FAD/NAD-bd_sf"/>
</dbReference>
<comment type="caution">
    <text evidence="13">The sequence shown here is derived from an EMBL/GenBank/DDBJ whole genome shotgun (WGS) entry which is preliminary data.</text>
</comment>
<evidence type="ECO:0000256" key="7">
    <source>
        <dbReference type="ARBA" id="ARBA00023157"/>
    </source>
</evidence>
<reference evidence="13 14" key="1">
    <citation type="submission" date="2016-08" db="EMBL/GenBank/DDBJ databases">
        <title>New Insights into Marine Group III Euryarchaeota, from dark to light.</title>
        <authorList>
            <person name="Haro-Moreno J.M."/>
            <person name="Rodriguez-Valera F."/>
            <person name="Lopez-Garcia P."/>
            <person name="Moreira D."/>
            <person name="Martin-Cuadrado A.B."/>
        </authorList>
    </citation>
    <scope>NUCLEOTIDE SEQUENCE [LARGE SCALE GENOMIC DNA]</scope>
    <source>
        <strain evidence="13">CG-Epi4</strain>
    </source>
</reference>
<feature type="domain" description="FAD/NAD(P)-binding" evidence="12">
    <location>
        <begin position="8"/>
        <end position="330"/>
    </location>
</feature>
<dbReference type="PANTHER" id="PTHR22912">
    <property type="entry name" value="DISULFIDE OXIDOREDUCTASE"/>
    <property type="match status" value="1"/>
</dbReference>
<sequence length="472" mass="50050">MAEIRNCKVLVVGAGPGGYVAAIRAGQLGLDTVIVEGSRAGGTCLIRGCIPSKAMIHAASAFESLEAHSGKGKMGISVSGKPKVNMKELVSWKESIVNKLNKGVETLLKAAKVELISGWAKFRNAKTCEVSGGDKEYIINAEHVILANGSKSVELPFMPFDNNIISSTEALELSEVPKKLVVIGAGYIGLELGIAYRKLGSEVTFIEALEQILPIYDAEMTRPINLWLKKHKVKVNLGAKAKGAVTKGKVTTVEYVDSSGKNHKIKADKVLVTVGRKPNTQGWGLEKMAVDMDGQFIKVDKQCRTSMKNVWAIGDVVGEPMLAHKASAQAEVVSEIIAGHRREFDPVSIAAVCFTDPEIVGVGLTPDEAKKEGIETVVGKFPFAASGRALAMGAGSDGGFVRITSRKDNQVIVGIHAVGSHVSELSGEFALALEMGARLDDIAGTIHVHPTLTEAFAESALASLGHAIHISN</sequence>
<dbReference type="InterPro" id="IPR023753">
    <property type="entry name" value="FAD/NAD-binding_dom"/>
</dbReference>
<dbReference type="PIRSF" id="PIRSF000350">
    <property type="entry name" value="Mercury_reductase_MerA"/>
    <property type="match status" value="1"/>
</dbReference>
<feature type="domain" description="Pyridine nucleotide-disulphide oxidoreductase dimerisation" evidence="11">
    <location>
        <begin position="349"/>
        <end position="459"/>
    </location>
</feature>
<dbReference type="NCBIfam" id="TIGR01350">
    <property type="entry name" value="lipoamide_DH"/>
    <property type="match status" value="1"/>
</dbReference>
<evidence type="ECO:0000256" key="9">
    <source>
        <dbReference type="ARBA" id="ARBA00049187"/>
    </source>
</evidence>